<dbReference type="SUPFAM" id="SSF51735">
    <property type="entry name" value="NAD(P)-binding Rossmann-fold domains"/>
    <property type="match status" value="1"/>
</dbReference>
<dbReference type="InterPro" id="IPR050463">
    <property type="entry name" value="Gfo/Idh/MocA_oxidrdct_glycsds"/>
</dbReference>
<evidence type="ECO:0000313" key="4">
    <source>
        <dbReference type="EMBL" id="RRR24088.1"/>
    </source>
</evidence>
<feature type="domain" description="Gfo/Idh/MocA-like oxidoreductase N-terminal" evidence="2">
    <location>
        <begin position="33"/>
        <end position="153"/>
    </location>
</feature>
<keyword evidence="5" id="KW-1185">Reference proteome</keyword>
<dbReference type="PANTHER" id="PTHR43818:SF11">
    <property type="entry name" value="BCDNA.GH03377"/>
    <property type="match status" value="1"/>
</dbReference>
<evidence type="ECO:0000259" key="2">
    <source>
        <dbReference type="Pfam" id="PF01408"/>
    </source>
</evidence>
<dbReference type="Gene3D" id="3.30.360.10">
    <property type="entry name" value="Dihydrodipicolinate Reductase, domain 2"/>
    <property type="match status" value="1"/>
</dbReference>
<dbReference type="GO" id="GO:0016491">
    <property type="term" value="F:oxidoreductase activity"/>
    <property type="evidence" value="ECO:0007669"/>
    <property type="project" value="UniProtKB-KW"/>
</dbReference>
<dbReference type="Proteomes" id="UP000282185">
    <property type="component" value="Unassembled WGS sequence"/>
</dbReference>
<dbReference type="PANTHER" id="PTHR43818">
    <property type="entry name" value="BCDNA.GH03377"/>
    <property type="match status" value="1"/>
</dbReference>
<dbReference type="GO" id="GO:0000166">
    <property type="term" value="F:nucleotide binding"/>
    <property type="evidence" value="ECO:0007669"/>
    <property type="project" value="InterPro"/>
</dbReference>
<protein>
    <submittedName>
        <fullName evidence="4">Gfo/Idh/MocA family oxidoreductase</fullName>
    </submittedName>
</protein>
<dbReference type="InterPro" id="IPR036291">
    <property type="entry name" value="NAD(P)-bd_dom_sf"/>
</dbReference>
<evidence type="ECO:0000313" key="6">
    <source>
        <dbReference type="Proteomes" id="UP000282185"/>
    </source>
</evidence>
<dbReference type="KEGG" id="bsau:DWV08_12500"/>
<reference evidence="3 5" key="1">
    <citation type="submission" date="2018-07" db="EMBL/GenBank/DDBJ databases">
        <title>Brachybacterium saurashtrense DSM 23186 genome sequence.</title>
        <authorList>
            <person name="Guo L."/>
        </authorList>
    </citation>
    <scope>NUCLEOTIDE SEQUENCE [LARGE SCALE GENOMIC DNA]</scope>
    <source>
        <strain evidence="3 5">DSM 23186</strain>
    </source>
</reference>
<gene>
    <name evidence="3" type="ORF">DWV08_12500</name>
    <name evidence="4" type="ORF">DXU92_04250</name>
</gene>
<dbReference type="InterPro" id="IPR000683">
    <property type="entry name" value="Gfo/Idh/MocA-like_OxRdtase_N"/>
</dbReference>
<dbReference type="Proteomes" id="UP000254236">
    <property type="component" value="Chromosome"/>
</dbReference>
<evidence type="ECO:0000256" key="1">
    <source>
        <dbReference type="ARBA" id="ARBA00023002"/>
    </source>
</evidence>
<proteinExistence type="predicted"/>
<name>A0A345YQZ6_9MICO</name>
<keyword evidence="1" id="KW-0560">Oxidoreductase</keyword>
<organism evidence="4 6">
    <name type="scientific">Brachybacterium saurashtrense</name>
    <dbReference type="NCBI Taxonomy" id="556288"/>
    <lineage>
        <taxon>Bacteria</taxon>
        <taxon>Bacillati</taxon>
        <taxon>Actinomycetota</taxon>
        <taxon>Actinomycetes</taxon>
        <taxon>Micrococcales</taxon>
        <taxon>Dermabacteraceae</taxon>
        <taxon>Brachybacterium</taxon>
    </lineage>
</organism>
<dbReference type="RefSeq" id="WP_115414098.1">
    <property type="nucleotide sequence ID" value="NZ_CP031356.1"/>
</dbReference>
<dbReference type="Pfam" id="PF01408">
    <property type="entry name" value="GFO_IDH_MocA"/>
    <property type="match status" value="1"/>
</dbReference>
<dbReference type="Gene3D" id="3.40.50.720">
    <property type="entry name" value="NAD(P)-binding Rossmann-like Domain"/>
    <property type="match status" value="1"/>
</dbReference>
<accession>A0A345YQZ6</accession>
<dbReference type="OrthoDB" id="9812981at2"/>
<reference evidence="4 6" key="2">
    <citation type="submission" date="2018-08" db="EMBL/GenBank/DDBJ databases">
        <title>Brachybacterium saurashtrense DSM 23186.</title>
        <authorList>
            <person name="Li Y."/>
        </authorList>
    </citation>
    <scope>NUCLEOTIDE SEQUENCE [LARGE SCALE GENOMIC DNA]</scope>
    <source>
        <strain evidence="4 6">DSM 23186</strain>
    </source>
</reference>
<evidence type="ECO:0000313" key="5">
    <source>
        <dbReference type="Proteomes" id="UP000254236"/>
    </source>
</evidence>
<dbReference type="EMBL" id="QSWH01000002">
    <property type="protein sequence ID" value="RRR24088.1"/>
    <property type="molecule type" value="Genomic_DNA"/>
</dbReference>
<evidence type="ECO:0000313" key="3">
    <source>
        <dbReference type="EMBL" id="AXK46348.1"/>
    </source>
</evidence>
<dbReference type="AlphaFoldDB" id="A0A345YQZ6"/>
<dbReference type="SUPFAM" id="SSF55347">
    <property type="entry name" value="Glyceraldehyde-3-phosphate dehydrogenase-like, C-terminal domain"/>
    <property type="match status" value="1"/>
</dbReference>
<sequence>MSPSADATARLDAATGRGAATGPDAVASGVAPVRVALLGTRGFGAVHLRTLSRLAARGIARLVGVVDVAEPPPELAGIHHRSLAALLEATPEADRPEVVAIATPIGTHLELATEALAAGLDVYLEKPPVPSLEDHWRLLEAAEAAGRSVQVGFQARGGAGVDVLREEVATGALGRIEAVHVYGAWLRDRAYYARSAWAGKRRLDGRRVADGVATNPLAHSVHAGLAIAGIDDVADIAAVTVELRHAHDIEADDTAFLRIDPAGEAPAVVCALTTVAAEQTSPWIEIRGSGGGHRLYYTEDRSVRTAADGTAQELAHEREDLMENLLAHVRDRSVPLRSPLASTGVFSAVLEATQSVPDPLPIEAGVTWAGEGEAAHPVVDGIEQTLRTALATGQPFSELGVPWARPDAVHRWTPPA</sequence>
<dbReference type="EMBL" id="CP031356">
    <property type="protein sequence ID" value="AXK46348.1"/>
    <property type="molecule type" value="Genomic_DNA"/>
</dbReference>